<dbReference type="Proteomes" id="UP000005615">
    <property type="component" value="Unassembled WGS sequence"/>
</dbReference>
<dbReference type="PANTHER" id="PTHR11067">
    <property type="entry name" value="INOSINE TRIPHOSPHATE PYROPHOSPHATASE/HAM1 PROTEIN"/>
    <property type="match status" value="1"/>
</dbReference>
<evidence type="ECO:0000256" key="11">
    <source>
        <dbReference type="RuleBase" id="RU003781"/>
    </source>
</evidence>
<feature type="binding site" evidence="10">
    <location>
        <begin position="8"/>
        <end position="13"/>
    </location>
    <ligand>
        <name>substrate</name>
    </ligand>
</feature>
<dbReference type="InterPro" id="IPR020922">
    <property type="entry name" value="dITP/XTP_pyrophosphatase"/>
</dbReference>
<comment type="cofactor">
    <cofactor evidence="10">
        <name>Mg(2+)</name>
        <dbReference type="ChEBI" id="CHEBI:18420"/>
    </cofactor>
    <text evidence="10">Binds 1 Mg(2+) ion per subunit.</text>
</comment>
<accession>F3L3I8</accession>
<comment type="subunit">
    <text evidence="2 10">Homodimer.</text>
</comment>
<evidence type="ECO:0000256" key="2">
    <source>
        <dbReference type="ARBA" id="ARBA00011738"/>
    </source>
</evidence>
<evidence type="ECO:0000256" key="10">
    <source>
        <dbReference type="HAMAP-Rule" id="MF_01405"/>
    </source>
</evidence>
<dbReference type="CDD" id="cd00515">
    <property type="entry name" value="HAM1"/>
    <property type="match status" value="1"/>
</dbReference>
<dbReference type="NCBIfam" id="TIGR00042">
    <property type="entry name" value="RdgB/HAM1 family non-canonical purine NTP pyrophosphatase"/>
    <property type="match status" value="1"/>
</dbReference>
<feature type="binding site" evidence="10">
    <location>
        <position position="40"/>
    </location>
    <ligand>
        <name>Mg(2+)</name>
        <dbReference type="ChEBI" id="CHEBI:18420"/>
    </ligand>
</feature>
<dbReference type="PANTHER" id="PTHR11067:SF9">
    <property type="entry name" value="INOSINE TRIPHOSPHATE PYROPHOSPHATASE"/>
    <property type="match status" value="1"/>
</dbReference>
<comment type="function">
    <text evidence="10">Pyrophosphatase that catalyzes the hydrolysis of nucleoside triphosphates to their monophosphate derivatives, with a high preference for the non-canonical purine nucleotides XTP (xanthosine triphosphate), dITP (deoxyinosine triphosphate) and ITP. Seems to function as a house-cleaning enzyme that removes non-canonical purine nucleotides from the nucleotide pool, thus preventing their incorporation into DNA/RNA and avoiding chromosomal lesions.</text>
</comment>
<evidence type="ECO:0000256" key="6">
    <source>
        <dbReference type="ARBA" id="ARBA00022842"/>
    </source>
</evidence>
<dbReference type="GO" id="GO:0009146">
    <property type="term" value="P:purine nucleoside triphosphate catabolic process"/>
    <property type="evidence" value="ECO:0007669"/>
    <property type="project" value="UniProtKB-UniRule"/>
</dbReference>
<feature type="binding site" evidence="10">
    <location>
        <position position="69"/>
    </location>
    <ligand>
        <name>Mg(2+)</name>
        <dbReference type="ChEBI" id="CHEBI:18420"/>
    </ligand>
</feature>
<feature type="active site" description="Proton acceptor" evidence="10">
    <location>
        <position position="69"/>
    </location>
</feature>
<evidence type="ECO:0000313" key="13">
    <source>
        <dbReference type="Proteomes" id="UP000005615"/>
    </source>
</evidence>
<comment type="catalytic activity">
    <reaction evidence="10">
        <text>ITP + H2O = IMP + diphosphate + H(+)</text>
        <dbReference type="Rhea" id="RHEA:29399"/>
        <dbReference type="ChEBI" id="CHEBI:15377"/>
        <dbReference type="ChEBI" id="CHEBI:15378"/>
        <dbReference type="ChEBI" id="CHEBI:33019"/>
        <dbReference type="ChEBI" id="CHEBI:58053"/>
        <dbReference type="ChEBI" id="CHEBI:61402"/>
        <dbReference type="EC" id="3.6.1.66"/>
    </reaction>
</comment>
<evidence type="ECO:0000256" key="5">
    <source>
        <dbReference type="ARBA" id="ARBA00022801"/>
    </source>
</evidence>
<proteinExistence type="inferred from homology"/>
<dbReference type="GO" id="GO:0009117">
    <property type="term" value="P:nucleotide metabolic process"/>
    <property type="evidence" value="ECO:0007669"/>
    <property type="project" value="UniProtKB-KW"/>
</dbReference>
<protein>
    <recommendedName>
        <fullName evidence="10">dITP/XTP pyrophosphatase</fullName>
        <ecNumber evidence="10">3.6.1.66</ecNumber>
    </recommendedName>
    <alternativeName>
        <fullName evidence="10">Non-canonical purine NTP pyrophosphatase</fullName>
    </alternativeName>
    <alternativeName>
        <fullName evidence="10">Non-standard purine NTP pyrophosphatase</fullName>
    </alternativeName>
    <alternativeName>
        <fullName evidence="10">Nucleoside-triphosphate diphosphatase</fullName>
    </alternativeName>
    <alternativeName>
        <fullName evidence="10">Nucleoside-triphosphate pyrophosphatase</fullName>
        <shortName evidence="10">NTPase</shortName>
    </alternativeName>
</protein>
<dbReference type="FunFam" id="3.90.950.10:FF:000001">
    <property type="entry name" value="dITP/XTP pyrophosphatase"/>
    <property type="match status" value="1"/>
</dbReference>
<comment type="caution">
    <text evidence="12">The sequence shown here is derived from an EMBL/GenBank/DDBJ whole genome shotgun (WGS) entry which is preliminary data.</text>
</comment>
<dbReference type="STRING" id="2518989.IMCC3088_2180"/>
<name>F3L3I8_9GAMM</name>
<comment type="catalytic activity">
    <reaction evidence="9 10">
        <text>XTP + H2O = XMP + diphosphate + H(+)</text>
        <dbReference type="Rhea" id="RHEA:28610"/>
        <dbReference type="ChEBI" id="CHEBI:15377"/>
        <dbReference type="ChEBI" id="CHEBI:15378"/>
        <dbReference type="ChEBI" id="CHEBI:33019"/>
        <dbReference type="ChEBI" id="CHEBI:57464"/>
        <dbReference type="ChEBI" id="CHEBI:61314"/>
        <dbReference type="EC" id="3.6.1.66"/>
    </reaction>
</comment>
<evidence type="ECO:0000256" key="9">
    <source>
        <dbReference type="ARBA" id="ARBA00052017"/>
    </source>
</evidence>
<evidence type="ECO:0000256" key="8">
    <source>
        <dbReference type="ARBA" id="ARBA00051875"/>
    </source>
</evidence>
<evidence type="ECO:0000256" key="3">
    <source>
        <dbReference type="ARBA" id="ARBA00022723"/>
    </source>
</evidence>
<feature type="binding site" evidence="10">
    <location>
        <begin position="180"/>
        <end position="181"/>
    </location>
    <ligand>
        <name>substrate</name>
    </ligand>
</feature>
<dbReference type="EMBL" id="AEIG01000064">
    <property type="protein sequence ID" value="EGG29100.1"/>
    <property type="molecule type" value="Genomic_DNA"/>
</dbReference>
<gene>
    <name evidence="12" type="ORF">IMCC3088_2180</name>
</gene>
<reference evidence="12 13" key="1">
    <citation type="journal article" date="2011" name="J. Bacteriol.">
        <title>Genome sequence of strain IMCC3088, a proteorhodopsin-containing marine bacterium belonging to the OM60/NOR5 clade.</title>
        <authorList>
            <person name="Jang Y."/>
            <person name="Oh H.M."/>
            <person name="Kang I."/>
            <person name="Lee K."/>
            <person name="Yang S.J."/>
            <person name="Cho J.C."/>
        </authorList>
    </citation>
    <scope>NUCLEOTIDE SEQUENCE [LARGE SCALE GENOMIC DNA]</scope>
    <source>
        <strain evidence="12 13">IMCC3088</strain>
    </source>
</reference>
<keyword evidence="7 10" id="KW-0546">Nucleotide metabolism</keyword>
<evidence type="ECO:0000256" key="7">
    <source>
        <dbReference type="ARBA" id="ARBA00023080"/>
    </source>
</evidence>
<organism evidence="12 13">
    <name type="scientific">Aequoribacter fuscus</name>
    <dbReference type="NCBI Taxonomy" id="2518989"/>
    <lineage>
        <taxon>Bacteria</taxon>
        <taxon>Pseudomonadati</taxon>
        <taxon>Pseudomonadota</taxon>
        <taxon>Gammaproteobacteria</taxon>
        <taxon>Cellvibrionales</taxon>
        <taxon>Halieaceae</taxon>
        <taxon>Aequoribacter</taxon>
    </lineage>
</organism>
<dbReference type="GO" id="GO:0036222">
    <property type="term" value="F:XTP diphosphatase activity"/>
    <property type="evidence" value="ECO:0007669"/>
    <property type="project" value="UniProtKB-UniRule"/>
</dbReference>
<dbReference type="RefSeq" id="WP_009576357.1">
    <property type="nucleotide sequence ID" value="NZ_AEIG01000064.1"/>
</dbReference>
<keyword evidence="3 10" id="KW-0479">Metal-binding</keyword>
<dbReference type="GO" id="GO:0035870">
    <property type="term" value="F:dITP diphosphatase activity"/>
    <property type="evidence" value="ECO:0007669"/>
    <property type="project" value="UniProtKB-UniRule"/>
</dbReference>
<keyword evidence="6 10" id="KW-0460">Magnesium</keyword>
<evidence type="ECO:0000256" key="4">
    <source>
        <dbReference type="ARBA" id="ARBA00022741"/>
    </source>
</evidence>
<feature type="binding site" evidence="10">
    <location>
        <position position="70"/>
    </location>
    <ligand>
        <name>substrate</name>
    </ligand>
</feature>
<dbReference type="SUPFAM" id="SSF52972">
    <property type="entry name" value="ITPase-like"/>
    <property type="match status" value="1"/>
</dbReference>
<evidence type="ECO:0000313" key="12">
    <source>
        <dbReference type="EMBL" id="EGG29100.1"/>
    </source>
</evidence>
<dbReference type="InterPro" id="IPR029001">
    <property type="entry name" value="ITPase-like_fam"/>
</dbReference>
<comment type="similarity">
    <text evidence="1 10 11">Belongs to the HAM1 NTPase family.</text>
</comment>
<feature type="binding site" evidence="10">
    <location>
        <begin position="152"/>
        <end position="155"/>
    </location>
    <ligand>
        <name>substrate</name>
    </ligand>
</feature>
<dbReference type="EC" id="3.6.1.66" evidence="10"/>
<dbReference type="eggNOG" id="COG0127">
    <property type="taxonomic scope" value="Bacteria"/>
</dbReference>
<dbReference type="AlphaFoldDB" id="F3L3I8"/>
<dbReference type="GO" id="GO:0000166">
    <property type="term" value="F:nucleotide binding"/>
    <property type="evidence" value="ECO:0007669"/>
    <property type="project" value="UniProtKB-KW"/>
</dbReference>
<keyword evidence="5 10" id="KW-0378">Hydrolase</keyword>
<dbReference type="OrthoDB" id="9807456at2"/>
<evidence type="ECO:0000256" key="1">
    <source>
        <dbReference type="ARBA" id="ARBA00008023"/>
    </source>
</evidence>
<dbReference type="Pfam" id="PF01725">
    <property type="entry name" value="Ham1p_like"/>
    <property type="match status" value="1"/>
</dbReference>
<feature type="binding site" evidence="10">
    <location>
        <position position="175"/>
    </location>
    <ligand>
        <name>substrate</name>
    </ligand>
</feature>
<dbReference type="Gene3D" id="3.90.950.10">
    <property type="match status" value="1"/>
</dbReference>
<dbReference type="GO" id="GO:0005829">
    <property type="term" value="C:cytosol"/>
    <property type="evidence" value="ECO:0007669"/>
    <property type="project" value="TreeGrafter"/>
</dbReference>
<sequence>MNKLVLASGNAGKLKELSEILNPLGFELIPQGEFNLDSADETGLSFVENALLKARYAAQETGLGALADDSGLCVDCLGGAPGIYSARFGDGTDHGNLEALLATLAHHGDGPWPAHYHCTLVLVKHAEDPDPIIAQGRWQGEIIATPKGDGGFGYDPIFYCRKLEVTAAELPKDQKNRISHRGIAAKALYDQLQSAL</sequence>
<keyword evidence="4 10" id="KW-0547">Nucleotide-binding</keyword>
<keyword evidence="13" id="KW-1185">Reference proteome</keyword>
<dbReference type="InterPro" id="IPR002637">
    <property type="entry name" value="RdgB/HAM1"/>
</dbReference>
<dbReference type="GO" id="GO:0036220">
    <property type="term" value="F:ITP diphosphatase activity"/>
    <property type="evidence" value="ECO:0007669"/>
    <property type="project" value="UniProtKB-UniRule"/>
</dbReference>
<dbReference type="HAMAP" id="MF_01405">
    <property type="entry name" value="Non_canon_purine_NTPase"/>
    <property type="match status" value="1"/>
</dbReference>
<comment type="catalytic activity">
    <reaction evidence="8 10">
        <text>dITP + H2O = dIMP + diphosphate + H(+)</text>
        <dbReference type="Rhea" id="RHEA:28342"/>
        <dbReference type="ChEBI" id="CHEBI:15377"/>
        <dbReference type="ChEBI" id="CHEBI:15378"/>
        <dbReference type="ChEBI" id="CHEBI:33019"/>
        <dbReference type="ChEBI" id="CHEBI:61194"/>
        <dbReference type="ChEBI" id="CHEBI:61382"/>
        <dbReference type="EC" id="3.6.1.66"/>
    </reaction>
</comment>
<dbReference type="GO" id="GO:0046872">
    <property type="term" value="F:metal ion binding"/>
    <property type="evidence" value="ECO:0007669"/>
    <property type="project" value="UniProtKB-KW"/>
</dbReference>
<dbReference type="GO" id="GO:0017111">
    <property type="term" value="F:ribonucleoside triphosphate phosphatase activity"/>
    <property type="evidence" value="ECO:0007669"/>
    <property type="project" value="InterPro"/>
</dbReference>